<gene>
    <name evidence="2" type="ORF">D1639_05890</name>
</gene>
<dbReference type="AlphaFoldDB" id="A0A7C9NVC6"/>
<feature type="domain" description="DUF2344" evidence="1">
    <location>
        <begin position="8"/>
        <end position="126"/>
    </location>
</feature>
<evidence type="ECO:0000313" key="2">
    <source>
        <dbReference type="EMBL" id="NBI34566.1"/>
    </source>
</evidence>
<sequence length="219" mass="23144">MTDPANFRLRVTFCKQGRLCMLSHLEIARALERAVRRAGLPYAISQGFSPHMKIAFGAALPVGVGGTCELFDLQLTRYVAPQKALAALQAASVADLMPSAARYIEHTAPAASVAFPKSTYLARLSALPEGGVVVPETVTVVRKKKEKTLAVGEYLLGELELALAADGDAGDASVVAQLRFKLESKPTGSLRPDVLLANCTDGAGDPLRAATITRVAQEA</sequence>
<dbReference type="InterPro" id="IPR018768">
    <property type="entry name" value="DUF2344"/>
</dbReference>
<organism evidence="2">
    <name type="scientific">Muribaculaceae bacterium Z82</name>
    <dbReference type="NCBI Taxonomy" id="2304548"/>
    <lineage>
        <taxon>Bacteria</taxon>
        <taxon>Pseudomonadati</taxon>
        <taxon>Bacteroidota</taxon>
        <taxon>Bacteroidia</taxon>
        <taxon>Bacteroidales</taxon>
        <taxon>Muribaculaceae</taxon>
    </lineage>
</organism>
<dbReference type="Pfam" id="PF10105">
    <property type="entry name" value="DUF2344"/>
    <property type="match status" value="1"/>
</dbReference>
<dbReference type="EMBL" id="QWKH01000033">
    <property type="protein sequence ID" value="NBI34566.1"/>
    <property type="molecule type" value="Genomic_DNA"/>
</dbReference>
<evidence type="ECO:0000259" key="1">
    <source>
        <dbReference type="Pfam" id="PF10105"/>
    </source>
</evidence>
<proteinExistence type="predicted"/>
<accession>A0A7C9NVC6</accession>
<name>A0A7C9NVC6_9BACT</name>
<comment type="caution">
    <text evidence="2">The sequence shown here is derived from an EMBL/GenBank/DDBJ whole genome shotgun (WGS) entry which is preliminary data.</text>
</comment>
<dbReference type="NCBIfam" id="TIGR03936">
    <property type="entry name" value="sam_1_link_chp"/>
    <property type="match status" value="1"/>
</dbReference>
<protein>
    <submittedName>
        <fullName evidence="2">DUF2344 domain-containing protein</fullName>
    </submittedName>
</protein>
<reference evidence="2" key="1">
    <citation type="submission" date="2018-08" db="EMBL/GenBank/DDBJ databases">
        <title>Murine metabolic-syndrome-specific gut microbial biobank.</title>
        <authorList>
            <person name="Liu C."/>
        </authorList>
    </citation>
    <scope>NUCLEOTIDE SEQUENCE [LARGE SCALE GENOMIC DNA]</scope>
    <source>
        <strain evidence="2">Z82</strain>
    </source>
</reference>